<dbReference type="InterPro" id="IPR001179">
    <property type="entry name" value="PPIase_FKBP_dom"/>
</dbReference>
<evidence type="ECO:0000256" key="1">
    <source>
        <dbReference type="ARBA" id="ARBA00000971"/>
    </source>
</evidence>
<evidence type="ECO:0000256" key="3">
    <source>
        <dbReference type="ARBA" id="ARBA00023110"/>
    </source>
</evidence>
<dbReference type="Pfam" id="PF00254">
    <property type="entry name" value="FKBP_C"/>
    <property type="match status" value="1"/>
</dbReference>
<dbReference type="Proteomes" id="UP000547973">
    <property type="component" value="Unassembled WGS sequence"/>
</dbReference>
<keyword evidence="3 5" id="KW-0697">Rotamase</keyword>
<comment type="similarity">
    <text evidence="2 6">Belongs to the FKBP-type PPIase family.</text>
</comment>
<organism evidence="8 9">
    <name type="scientific">Demequina lutea</name>
    <dbReference type="NCBI Taxonomy" id="431489"/>
    <lineage>
        <taxon>Bacteria</taxon>
        <taxon>Bacillati</taxon>
        <taxon>Actinomycetota</taxon>
        <taxon>Actinomycetes</taxon>
        <taxon>Micrococcales</taxon>
        <taxon>Demequinaceae</taxon>
        <taxon>Demequina</taxon>
    </lineage>
</organism>
<dbReference type="SUPFAM" id="SSF54534">
    <property type="entry name" value="FKBP-like"/>
    <property type="match status" value="1"/>
</dbReference>
<accession>A0A7Z0CL52</accession>
<reference evidence="8 9" key="1">
    <citation type="submission" date="2020-07" db="EMBL/GenBank/DDBJ databases">
        <title>Sequencing the genomes of 1000 actinobacteria strains.</title>
        <authorList>
            <person name="Klenk H.-P."/>
        </authorList>
    </citation>
    <scope>NUCLEOTIDE SEQUENCE [LARGE SCALE GENOMIC DNA]</scope>
    <source>
        <strain evidence="8 9">DSM 19970</strain>
    </source>
</reference>
<sequence length="131" mass="13503">MSTLPQITRAANGAPSVDFAGAIKPEGLVVEVLEAGDGAAVVEGQQITVHYAGWLWDGAKFDASWDRGEPISFGIARGSLIDGWVEGIVGQPVGSKLLLSVPPEKGYGARSMGPIPGGSTLVFAVDVLEAE</sequence>
<comment type="caution">
    <text evidence="8">The sequence shown here is derived from an EMBL/GenBank/DDBJ whole genome shotgun (WGS) entry which is preliminary data.</text>
</comment>
<dbReference type="PROSITE" id="PS50059">
    <property type="entry name" value="FKBP_PPIASE"/>
    <property type="match status" value="1"/>
</dbReference>
<evidence type="ECO:0000313" key="9">
    <source>
        <dbReference type="Proteomes" id="UP000547973"/>
    </source>
</evidence>
<evidence type="ECO:0000313" key="8">
    <source>
        <dbReference type="EMBL" id="NYI42568.1"/>
    </source>
</evidence>
<dbReference type="GO" id="GO:0003755">
    <property type="term" value="F:peptidyl-prolyl cis-trans isomerase activity"/>
    <property type="evidence" value="ECO:0007669"/>
    <property type="project" value="UniProtKB-UniRule"/>
</dbReference>
<evidence type="ECO:0000256" key="6">
    <source>
        <dbReference type="RuleBase" id="RU003915"/>
    </source>
</evidence>
<protein>
    <recommendedName>
        <fullName evidence="6">Peptidyl-prolyl cis-trans isomerase</fullName>
        <ecNumber evidence="6">5.2.1.8</ecNumber>
    </recommendedName>
</protein>
<comment type="catalytic activity">
    <reaction evidence="1 5 6">
        <text>[protein]-peptidylproline (omega=180) = [protein]-peptidylproline (omega=0)</text>
        <dbReference type="Rhea" id="RHEA:16237"/>
        <dbReference type="Rhea" id="RHEA-COMP:10747"/>
        <dbReference type="Rhea" id="RHEA-COMP:10748"/>
        <dbReference type="ChEBI" id="CHEBI:83833"/>
        <dbReference type="ChEBI" id="CHEBI:83834"/>
        <dbReference type="EC" id="5.2.1.8"/>
    </reaction>
</comment>
<proteinExistence type="inferred from homology"/>
<dbReference type="RefSeq" id="WP_062074372.1">
    <property type="nucleotide sequence ID" value="NZ_BBRC01000002.1"/>
</dbReference>
<dbReference type="EMBL" id="JACBZO010000001">
    <property type="protein sequence ID" value="NYI42568.1"/>
    <property type="molecule type" value="Genomic_DNA"/>
</dbReference>
<dbReference type="PANTHER" id="PTHR43811">
    <property type="entry name" value="FKBP-TYPE PEPTIDYL-PROLYL CIS-TRANS ISOMERASE FKPA"/>
    <property type="match status" value="1"/>
</dbReference>
<evidence type="ECO:0000256" key="5">
    <source>
        <dbReference type="PROSITE-ProRule" id="PRU00277"/>
    </source>
</evidence>
<gene>
    <name evidence="8" type="ORF">BKA03_002687</name>
</gene>
<feature type="domain" description="PPIase FKBP-type" evidence="7">
    <location>
        <begin position="44"/>
        <end position="131"/>
    </location>
</feature>
<dbReference type="EC" id="5.2.1.8" evidence="6"/>
<keyword evidence="9" id="KW-1185">Reference proteome</keyword>
<dbReference type="AlphaFoldDB" id="A0A7Z0CL52"/>
<name>A0A7Z0CL52_9MICO</name>
<evidence type="ECO:0000256" key="2">
    <source>
        <dbReference type="ARBA" id="ARBA00006577"/>
    </source>
</evidence>
<dbReference type="PANTHER" id="PTHR43811:SF19">
    <property type="entry name" value="39 KDA FK506-BINDING NUCLEAR PROTEIN"/>
    <property type="match status" value="1"/>
</dbReference>
<evidence type="ECO:0000256" key="4">
    <source>
        <dbReference type="ARBA" id="ARBA00023235"/>
    </source>
</evidence>
<dbReference type="Gene3D" id="3.10.50.40">
    <property type="match status" value="1"/>
</dbReference>
<dbReference type="InterPro" id="IPR046357">
    <property type="entry name" value="PPIase_dom_sf"/>
</dbReference>
<dbReference type="OrthoDB" id="25996at2"/>
<keyword evidence="4 5" id="KW-0413">Isomerase</keyword>
<evidence type="ECO:0000259" key="7">
    <source>
        <dbReference type="PROSITE" id="PS50059"/>
    </source>
</evidence>